<evidence type="ECO:0000313" key="5">
    <source>
        <dbReference type="EMBL" id="CAB4222918.1"/>
    </source>
</evidence>
<sequence>MSKDKVIELAVAEAGYVEGKNNLNKFAPVAGHANNQPWCNTFISAIFIQAGIRKAIPITASCAATLAWGLKHKRMIQIEKAKRGDLLIFDFTKSGQSEHIGIALDDFNVERKIIHTIEGNTGENSQANGEGVHVKTRSKDFIKAVIRPLYETPGATQGEKVK</sequence>
<protein>
    <submittedName>
        <fullName evidence="3">Endopeptidase, NLPC/P60 domain containing protein</fullName>
    </submittedName>
</protein>
<dbReference type="EMBL" id="LR797225">
    <property type="protein sequence ID" value="CAB4194978.1"/>
    <property type="molecule type" value="Genomic_DNA"/>
</dbReference>
<gene>
    <name evidence="2" type="ORF">UFOVP1050_22</name>
    <name evidence="3" type="ORF">UFOVP1059_22</name>
    <name evidence="4" type="ORF">UFOVP1274_17</name>
    <name evidence="5" type="ORF">UFOVP1662_6</name>
    <name evidence="1" type="ORF">UFOVP883_7</name>
</gene>
<evidence type="ECO:0000313" key="1">
    <source>
        <dbReference type="EMBL" id="CAB4168276.1"/>
    </source>
</evidence>
<dbReference type="Gene3D" id="3.90.1720.10">
    <property type="entry name" value="endopeptidase domain like (from Nostoc punctiforme)"/>
    <property type="match status" value="1"/>
</dbReference>
<name>A0A6J5QA82_9CAUD</name>
<organism evidence="3">
    <name type="scientific">uncultured Caudovirales phage</name>
    <dbReference type="NCBI Taxonomy" id="2100421"/>
    <lineage>
        <taxon>Viruses</taxon>
        <taxon>Duplodnaviria</taxon>
        <taxon>Heunggongvirae</taxon>
        <taxon>Uroviricota</taxon>
        <taxon>Caudoviricetes</taxon>
        <taxon>Peduoviridae</taxon>
        <taxon>Maltschvirus</taxon>
        <taxon>Maltschvirus maltsch</taxon>
    </lineage>
</organism>
<dbReference type="EMBL" id="LR797007">
    <property type="protein sequence ID" value="CAB4181199.1"/>
    <property type="molecule type" value="Genomic_DNA"/>
</dbReference>
<reference evidence="3" key="1">
    <citation type="submission" date="2020-05" db="EMBL/GenBank/DDBJ databases">
        <authorList>
            <person name="Chiriac C."/>
            <person name="Salcher M."/>
            <person name="Ghai R."/>
            <person name="Kavagutti S V."/>
        </authorList>
    </citation>
    <scope>NUCLEOTIDE SEQUENCE</scope>
</reference>
<evidence type="ECO:0000313" key="4">
    <source>
        <dbReference type="EMBL" id="CAB4194978.1"/>
    </source>
</evidence>
<evidence type="ECO:0000313" key="3">
    <source>
        <dbReference type="EMBL" id="CAB4181199.1"/>
    </source>
</evidence>
<accession>A0A6J5QA82</accession>
<dbReference type="EMBL" id="LR797526">
    <property type="protein sequence ID" value="CAB4222918.1"/>
    <property type="molecule type" value="Genomic_DNA"/>
</dbReference>
<proteinExistence type="predicted"/>
<evidence type="ECO:0000313" key="2">
    <source>
        <dbReference type="EMBL" id="CAB4180316.1"/>
    </source>
</evidence>
<dbReference type="EMBL" id="LR796822">
    <property type="protein sequence ID" value="CAB4168276.1"/>
    <property type="molecule type" value="Genomic_DNA"/>
</dbReference>
<dbReference type="EMBL" id="LR796993">
    <property type="protein sequence ID" value="CAB4180316.1"/>
    <property type="molecule type" value="Genomic_DNA"/>
</dbReference>